<sequence>MDNIENSVDLERTMQIIIQAGDARKIVIQALDLIGDAKYDEARLVLNTAHQKLLVAHGLQTEKIQQEAQGQKLSYSVLFTHAQDTMMSVDTEFNLVKHLIDIFQKRIN</sequence>
<feature type="binding site" evidence="6">
    <location>
        <position position="84"/>
    </location>
    <ligand>
        <name>Mg(2+)</name>
        <dbReference type="ChEBI" id="CHEBI:18420"/>
        <note>ligand shared between all trimeric partners</note>
    </ligand>
</feature>
<evidence type="ECO:0008006" key="10">
    <source>
        <dbReference type="Google" id="ProtNLM"/>
    </source>
</evidence>
<evidence type="ECO:0000256" key="3">
    <source>
        <dbReference type="ARBA" id="ARBA00022679"/>
    </source>
</evidence>
<evidence type="ECO:0000313" key="9">
    <source>
        <dbReference type="Proteomes" id="UP000234653"/>
    </source>
</evidence>
<evidence type="ECO:0000256" key="6">
    <source>
        <dbReference type="PIRSR" id="PIRSR000699-2"/>
    </source>
</evidence>
<dbReference type="Gene3D" id="1.20.58.80">
    <property type="entry name" value="Phosphotransferase system, lactose/cellobiose-type IIA subunit"/>
    <property type="match status" value="1"/>
</dbReference>
<keyword evidence="9" id="KW-1185">Reference proteome</keyword>
<dbReference type="GO" id="GO:0046872">
    <property type="term" value="F:metal ion binding"/>
    <property type="evidence" value="ECO:0007669"/>
    <property type="project" value="UniProtKB-KW"/>
</dbReference>
<comment type="cofactor">
    <cofactor evidence="6">
        <name>Mg(2+)</name>
        <dbReference type="ChEBI" id="CHEBI:18420"/>
    </cofactor>
    <text evidence="6">Binds 1 Mg(2+) ion per trimer.</text>
</comment>
<gene>
    <name evidence="8" type="ORF">LA20249_02165</name>
</gene>
<dbReference type="STRING" id="1423720.FC67_GL001708"/>
<dbReference type="OrthoDB" id="350602at2"/>
<dbReference type="GO" id="GO:0016740">
    <property type="term" value="F:transferase activity"/>
    <property type="evidence" value="ECO:0007669"/>
    <property type="project" value="UniProtKB-KW"/>
</dbReference>
<keyword evidence="4" id="KW-0598">Phosphotransferase system</keyword>
<dbReference type="GO" id="GO:0009401">
    <property type="term" value="P:phosphoenolpyruvate-dependent sugar phosphotransferase system"/>
    <property type="evidence" value="ECO:0007669"/>
    <property type="project" value="UniProtKB-KW"/>
</dbReference>
<name>A0A2K9HJX4_9LACO</name>
<protein>
    <recommendedName>
        <fullName evidence="10">PTS lactose/cellobiose transporter subunit IIA</fullName>
    </recommendedName>
</protein>
<dbReference type="KEGG" id="lali:LA20249_02165"/>
<dbReference type="RefSeq" id="WP_057739387.1">
    <property type="nucleotide sequence ID" value="NZ_AZDQ01000043.1"/>
</dbReference>
<evidence type="ECO:0000256" key="1">
    <source>
        <dbReference type="ARBA" id="ARBA00022448"/>
    </source>
</evidence>
<keyword evidence="6" id="KW-0460">Magnesium</keyword>
<evidence type="ECO:0000313" key="8">
    <source>
        <dbReference type="EMBL" id="AUI71075.1"/>
    </source>
</evidence>
<dbReference type="InterPro" id="IPR003188">
    <property type="entry name" value="PTS_IIA_lac/cel"/>
</dbReference>
<proteinExistence type="predicted"/>
<dbReference type="PROSITE" id="PS51095">
    <property type="entry name" value="PTS_EIIA_TYPE_3"/>
    <property type="match status" value="1"/>
</dbReference>
<keyword evidence="3" id="KW-0808">Transferase</keyword>
<dbReference type="PANTHER" id="PTHR34382:SF7">
    <property type="entry name" value="PTS SYSTEM N,N'-DIACETYLCHITOBIOSE-SPECIFIC EIIA COMPONENT"/>
    <property type="match status" value="1"/>
</dbReference>
<evidence type="ECO:0000256" key="5">
    <source>
        <dbReference type="PIRSR" id="PIRSR000699-1"/>
    </source>
</evidence>
<evidence type="ECO:0000256" key="2">
    <source>
        <dbReference type="ARBA" id="ARBA00022597"/>
    </source>
</evidence>
<dbReference type="PIRSF" id="PIRSF000699">
    <property type="entry name" value="PTS_IILac_III"/>
    <property type="match status" value="1"/>
</dbReference>
<dbReference type="SUPFAM" id="SSF46973">
    <property type="entry name" value="Enzyme IIa from lactose specific PTS, IIa-lac"/>
    <property type="match status" value="1"/>
</dbReference>
<dbReference type="InterPro" id="IPR036542">
    <property type="entry name" value="PTS_IIA_lac/cel_sf"/>
</dbReference>
<organism evidence="8 9">
    <name type="scientific">Companilactobacillus alimentarius DSM 20249</name>
    <dbReference type="NCBI Taxonomy" id="1423720"/>
    <lineage>
        <taxon>Bacteria</taxon>
        <taxon>Bacillati</taxon>
        <taxon>Bacillota</taxon>
        <taxon>Bacilli</taxon>
        <taxon>Lactobacillales</taxon>
        <taxon>Lactobacillaceae</taxon>
        <taxon>Companilactobacillus</taxon>
    </lineage>
</organism>
<keyword evidence="2" id="KW-0762">Sugar transport</keyword>
<dbReference type="Proteomes" id="UP000234653">
    <property type="component" value="Chromosome"/>
</dbReference>
<dbReference type="PANTHER" id="PTHR34382">
    <property type="entry name" value="PTS SYSTEM N,N'-DIACETYLCHITOBIOSE-SPECIFIC EIIA COMPONENT"/>
    <property type="match status" value="1"/>
</dbReference>
<reference evidence="8 9" key="1">
    <citation type="submission" date="2016-12" db="EMBL/GenBank/DDBJ databases">
        <title>The whole genome sequencing and assembly of Lactobacillus alimentarius DSM 20249T strain.</title>
        <authorList>
            <person name="Lee Y.-J."/>
            <person name="Yi H."/>
            <person name="Bahn Y.-S."/>
            <person name="Kim J.F."/>
            <person name="Lee D.-W."/>
        </authorList>
    </citation>
    <scope>NUCLEOTIDE SEQUENCE [LARGE SCALE GENOMIC DNA]</scope>
    <source>
        <strain evidence="8 9">DSM 20249</strain>
    </source>
</reference>
<feature type="modified residue" description="Phosphohistidine; by HPr" evidence="7">
    <location>
        <position position="81"/>
    </location>
</feature>
<feature type="active site" description="Tele-phosphohistidine intermediate" evidence="5">
    <location>
        <position position="81"/>
    </location>
</feature>
<dbReference type="EMBL" id="CP018867">
    <property type="protein sequence ID" value="AUI71075.1"/>
    <property type="molecule type" value="Genomic_DNA"/>
</dbReference>
<dbReference type="Pfam" id="PF02255">
    <property type="entry name" value="PTS_IIA"/>
    <property type="match status" value="1"/>
</dbReference>
<evidence type="ECO:0000256" key="4">
    <source>
        <dbReference type="ARBA" id="ARBA00022683"/>
    </source>
</evidence>
<dbReference type="AlphaFoldDB" id="A0A2K9HJX4"/>
<evidence type="ECO:0000256" key="7">
    <source>
        <dbReference type="PROSITE-ProRule" id="PRU00418"/>
    </source>
</evidence>
<accession>A0A2K9HJX4</accession>
<keyword evidence="1" id="KW-0813">Transport</keyword>
<keyword evidence="6" id="KW-0479">Metal-binding</keyword>